<accession>A0A250ISI2</accession>
<gene>
    <name evidence="2" type="ORF">CYFUS_000106</name>
</gene>
<dbReference type="EMBL" id="CP022098">
    <property type="protein sequence ID" value="ATB34699.1"/>
    <property type="molecule type" value="Genomic_DNA"/>
</dbReference>
<sequence>MHRGHILVLLWVLFASAACPHAFRKGGAIDQSILKDMYESFRPMTRTDCEPATLRTVCLPEKFVDCERQCKEDLAASNEEEEG</sequence>
<dbReference type="Proteomes" id="UP000217257">
    <property type="component" value="Chromosome"/>
</dbReference>
<feature type="signal peptide" evidence="1">
    <location>
        <begin position="1"/>
        <end position="17"/>
    </location>
</feature>
<dbReference type="KEGG" id="cfus:CYFUS_000106"/>
<proteinExistence type="predicted"/>
<keyword evidence="1" id="KW-0732">Signal</keyword>
<name>A0A250ISI2_9BACT</name>
<organism evidence="2 3">
    <name type="scientific">Cystobacter fuscus</name>
    <dbReference type="NCBI Taxonomy" id="43"/>
    <lineage>
        <taxon>Bacteria</taxon>
        <taxon>Pseudomonadati</taxon>
        <taxon>Myxococcota</taxon>
        <taxon>Myxococcia</taxon>
        <taxon>Myxococcales</taxon>
        <taxon>Cystobacterineae</taxon>
        <taxon>Archangiaceae</taxon>
        <taxon>Cystobacter</taxon>
    </lineage>
</organism>
<evidence type="ECO:0000256" key="1">
    <source>
        <dbReference type="SAM" id="SignalP"/>
    </source>
</evidence>
<evidence type="ECO:0000313" key="2">
    <source>
        <dbReference type="EMBL" id="ATB34699.1"/>
    </source>
</evidence>
<evidence type="ECO:0000313" key="3">
    <source>
        <dbReference type="Proteomes" id="UP000217257"/>
    </source>
</evidence>
<feature type="chain" id="PRO_5012490526" description="Lipoprotein" evidence="1">
    <location>
        <begin position="18"/>
        <end position="83"/>
    </location>
</feature>
<dbReference type="PROSITE" id="PS51257">
    <property type="entry name" value="PROKAR_LIPOPROTEIN"/>
    <property type="match status" value="1"/>
</dbReference>
<reference evidence="2 3" key="1">
    <citation type="submission" date="2017-06" db="EMBL/GenBank/DDBJ databases">
        <title>Sequencing and comparative analysis of myxobacterial genomes.</title>
        <authorList>
            <person name="Rupp O."/>
            <person name="Goesmann A."/>
            <person name="Sogaard-Andersen L."/>
        </authorList>
    </citation>
    <scope>NUCLEOTIDE SEQUENCE [LARGE SCALE GENOMIC DNA]</scope>
    <source>
        <strain evidence="2 3">DSM 52655</strain>
    </source>
</reference>
<dbReference type="AlphaFoldDB" id="A0A250ISI2"/>
<protein>
    <recommendedName>
        <fullName evidence="4">Lipoprotein</fullName>
    </recommendedName>
</protein>
<evidence type="ECO:0008006" key="4">
    <source>
        <dbReference type="Google" id="ProtNLM"/>
    </source>
</evidence>